<comment type="caution">
    <text evidence="1">The sequence shown here is derived from an EMBL/GenBank/DDBJ whole genome shotgun (WGS) entry which is preliminary data.</text>
</comment>
<sequence>MTRISATTRSVQALPMLALLSTPASAILPPSREQAVMDAIERSIVLPQKAWPFAAYGRNYAWSEATHVVATYILPSLPSDPREGCDLLTDDFKTRPCTPEENAEMDRQETQFLTAETPAGRRRWFAKPIDLPSMSDGGCMQISVAYDIASRSVTRAVCNGHA</sequence>
<dbReference type="AlphaFoldDB" id="A0A175Y4L4"/>
<dbReference type="Proteomes" id="UP000078460">
    <property type="component" value="Unassembled WGS sequence"/>
</dbReference>
<name>A0A175Y4L4_9SPHN</name>
<dbReference type="STRING" id="621456.BJP26_03215"/>
<evidence type="ECO:0000313" key="2">
    <source>
        <dbReference type="Proteomes" id="UP000078460"/>
    </source>
</evidence>
<dbReference type="EMBL" id="LQCK02000012">
    <property type="protein sequence ID" value="KZB95375.1"/>
    <property type="molecule type" value="Genomic_DNA"/>
</dbReference>
<reference evidence="1" key="1">
    <citation type="submission" date="2016-03" db="EMBL/GenBank/DDBJ databases">
        <title>Sphingomonas melonis TY, whole genome shotgun sequencing.</title>
        <authorList>
            <person name="Wang H."/>
            <person name="Zhu P."/>
        </authorList>
    </citation>
    <scope>NUCLEOTIDE SEQUENCE [LARGE SCALE GENOMIC DNA]</scope>
    <source>
        <strain evidence="1">TY</strain>
    </source>
</reference>
<dbReference type="KEGG" id="smy:BJP26_03215"/>
<organism evidence="1 2">
    <name type="scientific">Sphingomonas melonis TY</name>
    <dbReference type="NCBI Taxonomy" id="621456"/>
    <lineage>
        <taxon>Bacteria</taxon>
        <taxon>Pseudomonadati</taxon>
        <taxon>Pseudomonadota</taxon>
        <taxon>Alphaproteobacteria</taxon>
        <taxon>Sphingomonadales</taxon>
        <taxon>Sphingomonadaceae</taxon>
        <taxon>Sphingomonas</taxon>
    </lineage>
</organism>
<proteinExistence type="predicted"/>
<protein>
    <submittedName>
        <fullName evidence="1">Uncharacterized protein</fullName>
    </submittedName>
</protein>
<gene>
    <name evidence="1" type="ORF">AVM11_03615</name>
</gene>
<accession>A0A175Y4L4</accession>
<keyword evidence="2" id="KW-1185">Reference proteome</keyword>
<evidence type="ECO:0000313" key="1">
    <source>
        <dbReference type="EMBL" id="KZB95375.1"/>
    </source>
</evidence>